<dbReference type="Proteomes" id="UP000282076">
    <property type="component" value="Unassembled WGS sequence"/>
</dbReference>
<keyword evidence="2" id="KW-1185">Reference proteome</keyword>
<accession>A0A494Y2S3</accession>
<gene>
    <name evidence="1" type="ORF">D7Z26_03350</name>
</gene>
<evidence type="ECO:0000313" key="2">
    <source>
        <dbReference type="Proteomes" id="UP000282076"/>
    </source>
</evidence>
<comment type="caution">
    <text evidence="1">The sequence shown here is derived from an EMBL/GenBank/DDBJ whole genome shotgun (WGS) entry which is preliminary data.</text>
</comment>
<sequence length="151" mass="16960">MTREWKTKMKFSEIEENSWPELQPYLDTCLLPLSGMTGEEAPWEATNKIASAGRWLAPLEQAFRGRTVTMPAYHYGGNDEDRPERMKRLIASMKGVGFRYVVVVSGQTMTKDELLGADLFVGPVAEGEEPEAHKISKSLADLWRKPVAATE</sequence>
<organism evidence="1 2">
    <name type="scientific">Cohnella endophytica</name>
    <dbReference type="NCBI Taxonomy" id="2419778"/>
    <lineage>
        <taxon>Bacteria</taxon>
        <taxon>Bacillati</taxon>
        <taxon>Bacillota</taxon>
        <taxon>Bacilli</taxon>
        <taxon>Bacillales</taxon>
        <taxon>Paenibacillaceae</taxon>
        <taxon>Cohnella</taxon>
    </lineage>
</organism>
<dbReference type="EMBL" id="RBZM01000002">
    <property type="protein sequence ID" value="RKP57037.1"/>
    <property type="molecule type" value="Genomic_DNA"/>
</dbReference>
<protein>
    <submittedName>
        <fullName evidence="1">DUF2487 family protein</fullName>
    </submittedName>
</protein>
<reference evidence="1 2" key="1">
    <citation type="submission" date="2018-10" db="EMBL/GenBank/DDBJ databases">
        <title>Cohnella sp. M2MS4P-1, whole genome shotgun sequence.</title>
        <authorList>
            <person name="Tuo L."/>
        </authorList>
    </citation>
    <scope>NUCLEOTIDE SEQUENCE [LARGE SCALE GENOMIC DNA]</scope>
    <source>
        <strain evidence="1 2">M2MS4P-1</strain>
    </source>
</reference>
<evidence type="ECO:0000313" key="1">
    <source>
        <dbReference type="EMBL" id="RKP57037.1"/>
    </source>
</evidence>
<dbReference type="AlphaFoldDB" id="A0A494Y2S3"/>
<name>A0A494Y2S3_9BACL</name>
<proteinExistence type="predicted"/>
<dbReference type="Pfam" id="PF10673">
    <property type="entry name" value="DUF2487"/>
    <property type="match status" value="1"/>
</dbReference>
<dbReference type="InterPro" id="IPR019615">
    <property type="entry name" value="DUF2487"/>
</dbReference>